<sequence>MPMRITITIEDANNPSPATTTSIAMTFSSRTRSSPSSGNTPDPCGPQDDSSGASDNPPTDRCGGGHCPNGCCGLTRRSGDGGNASTGDTGTAGATGTTGAGSVLGRGAFDFCCPVWRKHAFASSLSS</sequence>
<feature type="region of interest" description="Disordered" evidence="1">
    <location>
        <begin position="1"/>
        <end position="100"/>
    </location>
</feature>
<proteinExistence type="predicted"/>
<evidence type="ECO:0000313" key="3">
    <source>
        <dbReference type="Proteomes" id="UP000799444"/>
    </source>
</evidence>
<comment type="caution">
    <text evidence="2">The sequence shown here is derived from an EMBL/GenBank/DDBJ whole genome shotgun (WGS) entry which is preliminary data.</text>
</comment>
<gene>
    <name evidence="2" type="ORF">EJ04DRAFT_512469</name>
</gene>
<evidence type="ECO:0000313" key="2">
    <source>
        <dbReference type="EMBL" id="KAF2734490.1"/>
    </source>
</evidence>
<evidence type="ECO:0000256" key="1">
    <source>
        <dbReference type="SAM" id="MobiDB-lite"/>
    </source>
</evidence>
<feature type="compositionally biased region" description="Low complexity" evidence="1">
    <location>
        <begin position="28"/>
        <end position="37"/>
    </location>
</feature>
<reference evidence="2" key="1">
    <citation type="journal article" date="2020" name="Stud. Mycol.">
        <title>101 Dothideomycetes genomes: a test case for predicting lifestyles and emergence of pathogens.</title>
        <authorList>
            <person name="Haridas S."/>
            <person name="Albert R."/>
            <person name="Binder M."/>
            <person name="Bloem J."/>
            <person name="Labutti K."/>
            <person name="Salamov A."/>
            <person name="Andreopoulos B."/>
            <person name="Baker S."/>
            <person name="Barry K."/>
            <person name="Bills G."/>
            <person name="Bluhm B."/>
            <person name="Cannon C."/>
            <person name="Castanera R."/>
            <person name="Culley D."/>
            <person name="Daum C."/>
            <person name="Ezra D."/>
            <person name="Gonzalez J."/>
            <person name="Henrissat B."/>
            <person name="Kuo A."/>
            <person name="Liang C."/>
            <person name="Lipzen A."/>
            <person name="Lutzoni F."/>
            <person name="Magnuson J."/>
            <person name="Mondo S."/>
            <person name="Nolan M."/>
            <person name="Ohm R."/>
            <person name="Pangilinan J."/>
            <person name="Park H.-J."/>
            <person name="Ramirez L."/>
            <person name="Alfaro M."/>
            <person name="Sun H."/>
            <person name="Tritt A."/>
            <person name="Yoshinaga Y."/>
            <person name="Zwiers L.-H."/>
            <person name="Turgeon B."/>
            <person name="Goodwin S."/>
            <person name="Spatafora J."/>
            <person name="Crous P."/>
            <person name="Grigoriev I."/>
        </authorList>
    </citation>
    <scope>NUCLEOTIDE SEQUENCE</scope>
    <source>
        <strain evidence="2">CBS 125425</strain>
    </source>
</reference>
<name>A0A9P4V3N3_9PLEO</name>
<accession>A0A9P4V3N3</accession>
<feature type="compositionally biased region" description="Polar residues" evidence="1">
    <location>
        <begin position="48"/>
        <end position="57"/>
    </location>
</feature>
<keyword evidence="3" id="KW-1185">Reference proteome</keyword>
<feature type="compositionally biased region" description="Low complexity" evidence="1">
    <location>
        <begin position="83"/>
        <end position="95"/>
    </location>
</feature>
<organism evidence="2 3">
    <name type="scientific">Polyplosphaeria fusca</name>
    <dbReference type="NCBI Taxonomy" id="682080"/>
    <lineage>
        <taxon>Eukaryota</taxon>
        <taxon>Fungi</taxon>
        <taxon>Dikarya</taxon>
        <taxon>Ascomycota</taxon>
        <taxon>Pezizomycotina</taxon>
        <taxon>Dothideomycetes</taxon>
        <taxon>Pleosporomycetidae</taxon>
        <taxon>Pleosporales</taxon>
        <taxon>Tetraplosphaeriaceae</taxon>
        <taxon>Polyplosphaeria</taxon>
    </lineage>
</organism>
<feature type="compositionally biased region" description="Polar residues" evidence="1">
    <location>
        <begin position="11"/>
        <end position="27"/>
    </location>
</feature>
<dbReference type="EMBL" id="ML996147">
    <property type="protein sequence ID" value="KAF2734490.1"/>
    <property type="molecule type" value="Genomic_DNA"/>
</dbReference>
<dbReference type="Proteomes" id="UP000799444">
    <property type="component" value="Unassembled WGS sequence"/>
</dbReference>
<dbReference type="AlphaFoldDB" id="A0A9P4V3N3"/>
<protein>
    <submittedName>
        <fullName evidence="2">Uncharacterized protein</fullName>
    </submittedName>
</protein>